<dbReference type="STRING" id="15368.A0A0Q3ECG5"/>
<comment type="subcellular location">
    <subcellularLocation>
        <location evidence="8 9">Nucleus</location>
    </subcellularLocation>
</comment>
<feature type="domain" description="Dof-type" evidence="11">
    <location>
        <begin position="80"/>
        <end position="134"/>
    </location>
</feature>
<dbReference type="GO" id="GO:0003677">
    <property type="term" value="F:DNA binding"/>
    <property type="evidence" value="ECO:0007669"/>
    <property type="project" value="UniProtKB-UniRule"/>
</dbReference>
<keyword evidence="14" id="KW-1185">Reference proteome</keyword>
<dbReference type="OrthoDB" id="1927254at2759"/>
<reference evidence="12 13" key="1">
    <citation type="journal article" date="2010" name="Nature">
        <title>Genome sequencing and analysis of the model grass Brachypodium distachyon.</title>
        <authorList>
            <consortium name="International Brachypodium Initiative"/>
        </authorList>
    </citation>
    <scope>NUCLEOTIDE SEQUENCE [LARGE SCALE GENOMIC DNA]</scope>
    <source>
        <strain evidence="12">Bd21</strain>
        <strain evidence="13">cv. Bd21</strain>
    </source>
</reference>
<evidence type="ECO:0000313" key="12">
    <source>
        <dbReference type="EMBL" id="KQJ84092.1"/>
    </source>
</evidence>
<evidence type="ECO:0000256" key="8">
    <source>
        <dbReference type="PROSITE-ProRule" id="PRU00071"/>
    </source>
</evidence>
<evidence type="ECO:0000313" key="14">
    <source>
        <dbReference type="Proteomes" id="UP000008810"/>
    </source>
</evidence>
<sequence>MDAAHWHQGLGLLKPMEEMLMGTTNQQQVQGSNPNLIPPPPSSSPAPGAGGGAMGLVAGAVVAGVGSSERKARPQKEKALNCPRCNSTNTKFCYYNNYSLQQPRYFCKTCRRYWTEGGSLRNVPVGGGSRKNKRSSSSSSANAASGVSASTSIMASSTSMASKNPKLAHHHEGGGAQHDLNLSFPHHGLHGGMQQQAADQYMAFPSLESSSIGGAMASGNNGRHGPGAGPLSAMELLRSTGCYMPSLHVPMQMPPAAPGEYGAAAVQGFSLGEFRAAPGPAQSQSSQSLLGFSLDAHHGGTVGMQGMPQDRAGRMLFPFEDLKPTDASGAGSGAGVENGGRHQYEQAGKEQGDGGTGSHAGHDTAPGFWNGMIGGGTSW</sequence>
<dbReference type="GO" id="GO:0005634">
    <property type="term" value="C:nucleus"/>
    <property type="evidence" value="ECO:0007669"/>
    <property type="project" value="UniProtKB-SubCell"/>
</dbReference>
<dbReference type="EnsemblPlants" id="KQJ84092">
    <property type="protein sequence ID" value="KQJ84092"/>
    <property type="gene ID" value="BRADI_5g18640v3"/>
</dbReference>
<feature type="compositionally biased region" description="Low complexity" evidence="10">
    <location>
        <begin position="135"/>
        <end position="162"/>
    </location>
</feature>
<organism evidence="12">
    <name type="scientific">Brachypodium distachyon</name>
    <name type="common">Purple false brome</name>
    <name type="synonym">Trachynia distachya</name>
    <dbReference type="NCBI Taxonomy" id="15368"/>
    <lineage>
        <taxon>Eukaryota</taxon>
        <taxon>Viridiplantae</taxon>
        <taxon>Streptophyta</taxon>
        <taxon>Embryophyta</taxon>
        <taxon>Tracheophyta</taxon>
        <taxon>Spermatophyta</taxon>
        <taxon>Magnoliopsida</taxon>
        <taxon>Liliopsida</taxon>
        <taxon>Poales</taxon>
        <taxon>Poaceae</taxon>
        <taxon>BOP clade</taxon>
        <taxon>Pooideae</taxon>
        <taxon>Stipodae</taxon>
        <taxon>Brachypodieae</taxon>
        <taxon>Brachypodium</taxon>
    </lineage>
</organism>
<dbReference type="RefSeq" id="XP_003580343.1">
    <property type="nucleotide sequence ID" value="XM_003580295.4"/>
</dbReference>
<feature type="compositionally biased region" description="Polar residues" evidence="10">
    <location>
        <begin position="25"/>
        <end position="35"/>
    </location>
</feature>
<evidence type="ECO:0000256" key="2">
    <source>
        <dbReference type="ARBA" id="ARBA00022771"/>
    </source>
</evidence>
<accession>A0A0Q3ECG5</accession>
<feature type="region of interest" description="Disordered" evidence="10">
    <location>
        <begin position="119"/>
        <end position="182"/>
    </location>
</feature>
<evidence type="ECO:0000256" key="3">
    <source>
        <dbReference type="ARBA" id="ARBA00022833"/>
    </source>
</evidence>
<protein>
    <recommendedName>
        <fullName evidence="9">Dof zinc finger protein</fullName>
    </recommendedName>
</protein>
<feature type="region of interest" description="Disordered" evidence="10">
    <location>
        <begin position="345"/>
        <end position="379"/>
    </location>
</feature>
<dbReference type="InterPro" id="IPR045174">
    <property type="entry name" value="Dof"/>
</dbReference>
<keyword evidence="7 8" id="KW-0539">Nucleus</keyword>
<evidence type="ECO:0000259" key="11">
    <source>
        <dbReference type="PROSITE" id="PS50884"/>
    </source>
</evidence>
<proteinExistence type="predicted"/>
<keyword evidence="2 8" id="KW-0863">Zinc-finger</keyword>
<dbReference type="KEGG" id="bdi:100828153"/>
<gene>
    <name evidence="13" type="primary">LOC100828153</name>
    <name evidence="12" type="ORF">BRADI_5g18640v3</name>
</gene>
<keyword evidence="6 9" id="KW-0804">Transcription</keyword>
<evidence type="ECO:0000313" key="13">
    <source>
        <dbReference type="EnsemblPlants" id="KQJ84092"/>
    </source>
</evidence>
<dbReference type="PANTHER" id="PTHR31992">
    <property type="entry name" value="DOF ZINC FINGER PROTEIN DOF1.4-RELATED"/>
    <property type="match status" value="1"/>
</dbReference>
<reference evidence="13" key="3">
    <citation type="submission" date="2018-08" db="UniProtKB">
        <authorList>
            <consortium name="EnsemblPlants"/>
        </authorList>
    </citation>
    <scope>IDENTIFICATION</scope>
    <source>
        <strain evidence="13">cv. Bd21</strain>
    </source>
</reference>
<evidence type="ECO:0000256" key="7">
    <source>
        <dbReference type="ARBA" id="ARBA00023242"/>
    </source>
</evidence>
<dbReference type="Gramene" id="KQJ84092">
    <property type="protein sequence ID" value="KQJ84092"/>
    <property type="gene ID" value="BRADI_5g18640v3"/>
</dbReference>
<evidence type="ECO:0000256" key="5">
    <source>
        <dbReference type="ARBA" id="ARBA00023125"/>
    </source>
</evidence>
<evidence type="ECO:0000256" key="6">
    <source>
        <dbReference type="ARBA" id="ARBA00023163"/>
    </source>
</evidence>
<dbReference type="PANTHER" id="PTHR31992:SF330">
    <property type="entry name" value="DOF ZINC FINGER PROTEIN 2"/>
    <property type="match status" value="1"/>
</dbReference>
<dbReference type="AlphaFoldDB" id="A0A0Q3ECG5"/>
<evidence type="ECO:0000256" key="1">
    <source>
        <dbReference type="ARBA" id="ARBA00022723"/>
    </source>
</evidence>
<name>A0A0Q3ECG5_BRADI</name>
<dbReference type="PROSITE" id="PS01361">
    <property type="entry name" value="ZF_DOF_1"/>
    <property type="match status" value="1"/>
</dbReference>
<dbReference type="GO" id="GO:0008270">
    <property type="term" value="F:zinc ion binding"/>
    <property type="evidence" value="ECO:0007669"/>
    <property type="project" value="UniProtKB-KW"/>
</dbReference>
<evidence type="ECO:0000256" key="4">
    <source>
        <dbReference type="ARBA" id="ARBA00023015"/>
    </source>
</evidence>
<dbReference type="GO" id="GO:0003700">
    <property type="term" value="F:DNA-binding transcription factor activity"/>
    <property type="evidence" value="ECO:0007669"/>
    <property type="project" value="UniProtKB-UniRule"/>
</dbReference>
<dbReference type="InterPro" id="IPR003851">
    <property type="entry name" value="Znf_Dof"/>
</dbReference>
<comment type="function">
    <text evidence="9">Transcription factor that binds specifically to a 5'-AA[AG]G-3' consensus core sequence.</text>
</comment>
<feature type="region of interest" description="Disordered" evidence="10">
    <location>
        <begin position="25"/>
        <end position="51"/>
    </location>
</feature>
<reference evidence="12" key="2">
    <citation type="submission" date="2017-06" db="EMBL/GenBank/DDBJ databases">
        <title>WGS assembly of Brachypodium distachyon.</title>
        <authorList>
            <consortium name="The International Brachypodium Initiative"/>
            <person name="Lucas S."/>
            <person name="Harmon-Smith M."/>
            <person name="Lail K."/>
            <person name="Tice H."/>
            <person name="Grimwood J."/>
            <person name="Bruce D."/>
            <person name="Barry K."/>
            <person name="Shu S."/>
            <person name="Lindquist E."/>
            <person name="Wang M."/>
            <person name="Pitluck S."/>
            <person name="Vogel J.P."/>
            <person name="Garvin D.F."/>
            <person name="Mockler T.C."/>
            <person name="Schmutz J."/>
            <person name="Rokhsar D."/>
            <person name="Bevan M.W."/>
        </authorList>
    </citation>
    <scope>NUCLEOTIDE SEQUENCE</scope>
    <source>
        <strain evidence="12">Bd21</strain>
    </source>
</reference>
<keyword evidence="3 9" id="KW-0862">Zinc</keyword>
<keyword evidence="5 8" id="KW-0238">DNA-binding</keyword>
<dbReference type="PROSITE" id="PS50884">
    <property type="entry name" value="ZF_DOF_2"/>
    <property type="match status" value="1"/>
</dbReference>
<evidence type="ECO:0000256" key="10">
    <source>
        <dbReference type="SAM" id="MobiDB-lite"/>
    </source>
</evidence>
<evidence type="ECO:0000256" key="9">
    <source>
        <dbReference type="RuleBase" id="RU369094"/>
    </source>
</evidence>
<keyword evidence="4 9" id="KW-0805">Transcription regulation</keyword>
<dbReference type="EMBL" id="CM000884">
    <property type="protein sequence ID" value="KQJ84092.1"/>
    <property type="molecule type" value="Genomic_DNA"/>
</dbReference>
<keyword evidence="1 9" id="KW-0479">Metal-binding</keyword>
<dbReference type="ExpressionAtlas" id="A0A0Q3ECG5">
    <property type="expression patterns" value="baseline and differential"/>
</dbReference>
<dbReference type="Proteomes" id="UP000008810">
    <property type="component" value="Chromosome 5"/>
</dbReference>
<feature type="region of interest" description="Disordered" evidence="10">
    <location>
        <begin position="321"/>
        <end position="340"/>
    </location>
</feature>
<dbReference type="Pfam" id="PF02701">
    <property type="entry name" value="Zn_ribbon_Dof"/>
    <property type="match status" value="1"/>
</dbReference>
<dbReference type="GeneID" id="100828153"/>